<dbReference type="PANTHER" id="PTHR43056:SF10">
    <property type="entry name" value="COCE_NOND FAMILY, PUTATIVE (AFU_ORTHOLOGUE AFUA_7G00600)-RELATED"/>
    <property type="match status" value="1"/>
</dbReference>
<protein>
    <submittedName>
        <fullName evidence="3">Alpha/Beta hydrolase protein</fullName>
    </submittedName>
</protein>
<dbReference type="InterPro" id="IPR029058">
    <property type="entry name" value="AB_hydrolase_fold"/>
</dbReference>
<accession>A0AAN6PNQ2</accession>
<dbReference type="Gene3D" id="3.40.50.1820">
    <property type="entry name" value="alpha/beta hydrolase"/>
    <property type="match status" value="1"/>
</dbReference>
<evidence type="ECO:0000313" key="3">
    <source>
        <dbReference type="EMBL" id="KAK4044336.1"/>
    </source>
</evidence>
<dbReference type="GO" id="GO:0008239">
    <property type="term" value="F:dipeptidyl-peptidase activity"/>
    <property type="evidence" value="ECO:0007669"/>
    <property type="project" value="InterPro"/>
</dbReference>
<dbReference type="InterPro" id="IPR013736">
    <property type="entry name" value="Xaa-Pro_dipept_C"/>
</dbReference>
<gene>
    <name evidence="3" type="ORF">C8A01DRAFT_42777</name>
</gene>
<dbReference type="AlphaFoldDB" id="A0AAN6PNQ2"/>
<dbReference type="InterPro" id="IPR005674">
    <property type="entry name" value="CocE/Ser_esterase"/>
</dbReference>
<dbReference type="Gene3D" id="1.10.3020.20">
    <property type="match status" value="1"/>
</dbReference>
<comment type="caution">
    <text evidence="3">The sequence shown here is derived from an EMBL/GenBank/DDBJ whole genome shotgun (WGS) entry which is preliminary data.</text>
</comment>
<reference evidence="4" key="1">
    <citation type="journal article" date="2023" name="Mol. Phylogenet. Evol.">
        <title>Genome-scale phylogeny and comparative genomics of the fungal order Sordariales.</title>
        <authorList>
            <person name="Hensen N."/>
            <person name="Bonometti L."/>
            <person name="Westerberg I."/>
            <person name="Brannstrom I.O."/>
            <person name="Guillou S."/>
            <person name="Cros-Aarteil S."/>
            <person name="Calhoun S."/>
            <person name="Haridas S."/>
            <person name="Kuo A."/>
            <person name="Mondo S."/>
            <person name="Pangilinan J."/>
            <person name="Riley R."/>
            <person name="LaButti K."/>
            <person name="Andreopoulos B."/>
            <person name="Lipzen A."/>
            <person name="Chen C."/>
            <person name="Yan M."/>
            <person name="Daum C."/>
            <person name="Ng V."/>
            <person name="Clum A."/>
            <person name="Steindorff A."/>
            <person name="Ohm R.A."/>
            <person name="Martin F."/>
            <person name="Silar P."/>
            <person name="Natvig D.O."/>
            <person name="Lalanne C."/>
            <person name="Gautier V."/>
            <person name="Ament-Velasquez S.L."/>
            <person name="Kruys A."/>
            <person name="Hutchinson M.I."/>
            <person name="Powell A.J."/>
            <person name="Barry K."/>
            <person name="Miller A.N."/>
            <person name="Grigoriev I.V."/>
            <person name="Debuchy R."/>
            <person name="Gladieux P."/>
            <person name="Hiltunen Thoren M."/>
            <person name="Johannesson H."/>
        </authorList>
    </citation>
    <scope>NUCLEOTIDE SEQUENCE [LARGE SCALE GENOMIC DNA]</scope>
    <source>
        <strain evidence="4">CBS 284.82</strain>
    </source>
</reference>
<dbReference type="SMART" id="SM00939">
    <property type="entry name" value="PepX_C"/>
    <property type="match status" value="1"/>
</dbReference>
<feature type="domain" description="Xaa-Pro dipeptidyl-peptidase C-terminal" evidence="2">
    <location>
        <begin position="330"/>
        <end position="570"/>
    </location>
</feature>
<sequence length="576" mass="65062">MSFPHPGDFETAPRRKTEETIRDGYKRIKDVYIPTREGSEICCNVYLPLRDQPEKFPVLLTLGPYGKDIHFSEFGLPHTDMYSNMAKDIEPLGPDACFETPDPVLWCKEHGYAVVRCDVRGSGGSPGVLDPFGIGRTELIDDDSEGNDAYDVVEWAGTQDWSTGKFAMCGISYFGMSCYWAAMHQPPHLAAIVPYEALTDMYGDVCRQGGLWHAGFQKHWFNNIIVPQQYGRVEGLSEEQLAKQRFDYEALAQNWIWRREGPWPVFDRIRDLSKINVPILTAGNWMDSEVHLPGNPTSFEKASSEWKFLEMHTGNHLGAYYEPAQIERQVVFLDHFVKGKTDNGLQDAPRIDLLIRRGTHNFYRAENSWPPKDATCTPLFLAPNETVSFQPYEASSNDDAISYAGLTGRSLFQTAPMKENLEILGYPYLELTVSTDAKDMDLFVYFYVIDPDGNKLVFRGNHDEPAVSLVRSWFRLSHRALSSKSTPDRPVLDQMKREAVERNKYYDVKIPIPPTSIIVEPGHRLAVALRAGDEEEIIPPMRHVGPDGSDDLLSGTNKIVLGGKVVVPVVKRSYGL</sequence>
<keyword evidence="1 3" id="KW-0378">Hydrolase</keyword>
<dbReference type="Proteomes" id="UP001303115">
    <property type="component" value="Unassembled WGS sequence"/>
</dbReference>
<dbReference type="SUPFAM" id="SSF53474">
    <property type="entry name" value="alpha/beta-Hydrolases"/>
    <property type="match status" value="1"/>
</dbReference>
<dbReference type="InterPro" id="IPR008979">
    <property type="entry name" value="Galactose-bd-like_sf"/>
</dbReference>
<dbReference type="Pfam" id="PF02129">
    <property type="entry name" value="Peptidase_S15"/>
    <property type="match status" value="1"/>
</dbReference>
<dbReference type="EMBL" id="MU854319">
    <property type="protein sequence ID" value="KAK4044336.1"/>
    <property type="molecule type" value="Genomic_DNA"/>
</dbReference>
<dbReference type="SUPFAM" id="SSF49785">
    <property type="entry name" value="Galactose-binding domain-like"/>
    <property type="match status" value="1"/>
</dbReference>
<keyword evidence="4" id="KW-1185">Reference proteome</keyword>
<proteinExistence type="predicted"/>
<evidence type="ECO:0000259" key="2">
    <source>
        <dbReference type="SMART" id="SM00939"/>
    </source>
</evidence>
<dbReference type="InterPro" id="IPR050585">
    <property type="entry name" value="Xaa-Pro_dipeptidyl-ppase/CocE"/>
</dbReference>
<dbReference type="NCBIfam" id="TIGR00976">
    <property type="entry name" value="CocE_NonD"/>
    <property type="match status" value="1"/>
</dbReference>
<organism evidence="3 4">
    <name type="scientific">Parachaetomium inaequale</name>
    <dbReference type="NCBI Taxonomy" id="2588326"/>
    <lineage>
        <taxon>Eukaryota</taxon>
        <taxon>Fungi</taxon>
        <taxon>Dikarya</taxon>
        <taxon>Ascomycota</taxon>
        <taxon>Pezizomycotina</taxon>
        <taxon>Sordariomycetes</taxon>
        <taxon>Sordariomycetidae</taxon>
        <taxon>Sordariales</taxon>
        <taxon>Chaetomiaceae</taxon>
        <taxon>Parachaetomium</taxon>
    </lineage>
</organism>
<evidence type="ECO:0000256" key="1">
    <source>
        <dbReference type="ARBA" id="ARBA00022801"/>
    </source>
</evidence>
<evidence type="ECO:0000313" key="4">
    <source>
        <dbReference type="Proteomes" id="UP001303115"/>
    </source>
</evidence>
<dbReference type="Pfam" id="PF08530">
    <property type="entry name" value="PepX_C"/>
    <property type="match status" value="1"/>
</dbReference>
<name>A0AAN6PNQ2_9PEZI</name>
<dbReference type="InterPro" id="IPR000383">
    <property type="entry name" value="Xaa-Pro-like_dom"/>
</dbReference>
<dbReference type="Gene3D" id="2.60.120.260">
    <property type="entry name" value="Galactose-binding domain-like"/>
    <property type="match status" value="1"/>
</dbReference>
<dbReference type="PANTHER" id="PTHR43056">
    <property type="entry name" value="PEPTIDASE S9 PROLYL OLIGOPEPTIDASE"/>
    <property type="match status" value="1"/>
</dbReference>